<evidence type="ECO:0000256" key="1">
    <source>
        <dbReference type="SAM" id="MobiDB-lite"/>
    </source>
</evidence>
<dbReference type="PANTHER" id="PTHR36578:SF1">
    <property type="entry name" value="APPLE DOMAIN-CONTAINING PROTEIN"/>
    <property type="match status" value="1"/>
</dbReference>
<gene>
    <name evidence="3" type="ORF">M436DRAFT_77965</name>
</gene>
<keyword evidence="2" id="KW-0732">Signal</keyword>
<dbReference type="HOGENOM" id="CLU_022878_0_0_1"/>
<dbReference type="AlphaFoldDB" id="A0A074WY92"/>
<sequence>MRSFALIAGLAALAVASPMPQDPNDIVADLPIPDIVSAPIGAADNDTVAYDPNAAAAAAVAVVLSDTSDDNSVVNKRSLEERGACTPQPLGSGPTSPEVADDPTSFQNYGGFSTAATSAVTPSRYVQTFKDQKASVNACGYLTYKTYTSYDVDQAAADCDAIVGCKGFNIFFERDPTLNPAAGCPNPASTTVIKASFWGNVLNPIVATNSGQYRNKFQVVIAGSNAYNVKEVDSSLTGYSQTQLGNCAIQAPGTTCTTGQPDSLLARTLTFQDGVLDHTRCQKACDNLTGDNACKFFTSYMLVTNGKCGVQQCAFYKRAWDPATYCKNFGQGNISIQWSSSFTSADDGVATCPLKSRSLF</sequence>
<organism evidence="3 4">
    <name type="scientific">Aureobasidium namibiae CBS 147.97</name>
    <dbReference type="NCBI Taxonomy" id="1043004"/>
    <lineage>
        <taxon>Eukaryota</taxon>
        <taxon>Fungi</taxon>
        <taxon>Dikarya</taxon>
        <taxon>Ascomycota</taxon>
        <taxon>Pezizomycotina</taxon>
        <taxon>Dothideomycetes</taxon>
        <taxon>Dothideomycetidae</taxon>
        <taxon>Dothideales</taxon>
        <taxon>Saccotheciaceae</taxon>
        <taxon>Aureobasidium</taxon>
    </lineage>
</organism>
<evidence type="ECO:0000256" key="2">
    <source>
        <dbReference type="SAM" id="SignalP"/>
    </source>
</evidence>
<accession>A0A074WY92</accession>
<proteinExistence type="predicted"/>
<dbReference type="EMBL" id="KL584702">
    <property type="protein sequence ID" value="KEQ78123.1"/>
    <property type="molecule type" value="Genomic_DNA"/>
</dbReference>
<feature type="region of interest" description="Disordered" evidence="1">
    <location>
        <begin position="77"/>
        <end position="99"/>
    </location>
</feature>
<dbReference type="GeneID" id="25416122"/>
<evidence type="ECO:0000313" key="3">
    <source>
        <dbReference type="EMBL" id="KEQ78123.1"/>
    </source>
</evidence>
<protein>
    <recommendedName>
        <fullName evidence="5">Apple domain-containing protein</fullName>
    </recommendedName>
</protein>
<feature type="signal peptide" evidence="2">
    <location>
        <begin position="1"/>
        <end position="16"/>
    </location>
</feature>
<dbReference type="PANTHER" id="PTHR36578">
    <property type="entry name" value="CHROMOSOME 15, WHOLE GENOME SHOTGUN SEQUENCE"/>
    <property type="match status" value="1"/>
</dbReference>
<name>A0A074WY92_9PEZI</name>
<feature type="chain" id="PRO_5001702886" description="Apple domain-containing protein" evidence="2">
    <location>
        <begin position="17"/>
        <end position="360"/>
    </location>
</feature>
<keyword evidence="4" id="KW-1185">Reference proteome</keyword>
<dbReference type="RefSeq" id="XP_013432448.1">
    <property type="nucleotide sequence ID" value="XM_013576994.1"/>
</dbReference>
<dbReference type="OrthoDB" id="271448at2759"/>
<dbReference type="Proteomes" id="UP000027730">
    <property type="component" value="Unassembled WGS sequence"/>
</dbReference>
<evidence type="ECO:0000313" key="4">
    <source>
        <dbReference type="Proteomes" id="UP000027730"/>
    </source>
</evidence>
<dbReference type="STRING" id="1043004.A0A074WY92"/>
<evidence type="ECO:0008006" key="5">
    <source>
        <dbReference type="Google" id="ProtNLM"/>
    </source>
</evidence>
<reference evidence="3 4" key="1">
    <citation type="journal article" date="2014" name="BMC Genomics">
        <title>Genome sequencing of four Aureobasidium pullulans varieties: biotechnological potential, stress tolerance, and description of new species.</title>
        <authorList>
            <person name="Gostin Ar C."/>
            <person name="Ohm R.A."/>
            <person name="Kogej T."/>
            <person name="Sonjak S."/>
            <person name="Turk M."/>
            <person name="Zajc J."/>
            <person name="Zalar P."/>
            <person name="Grube M."/>
            <person name="Sun H."/>
            <person name="Han J."/>
            <person name="Sharma A."/>
            <person name="Chiniquy J."/>
            <person name="Ngan C.Y."/>
            <person name="Lipzen A."/>
            <person name="Barry K."/>
            <person name="Grigoriev I.V."/>
            <person name="Gunde-Cimerman N."/>
        </authorList>
    </citation>
    <scope>NUCLEOTIDE SEQUENCE [LARGE SCALE GENOMIC DNA]</scope>
    <source>
        <strain evidence="3 4">CBS 147.97</strain>
    </source>
</reference>